<dbReference type="GO" id="GO:0006355">
    <property type="term" value="P:regulation of DNA-templated transcription"/>
    <property type="evidence" value="ECO:0007669"/>
    <property type="project" value="UniProtKB-ARBA"/>
</dbReference>
<dbReference type="PANTHER" id="PTHR30328:SF54">
    <property type="entry name" value="HTH-TYPE TRANSCRIPTIONAL REPRESSOR SCO4008"/>
    <property type="match status" value="1"/>
</dbReference>
<dbReference type="InterPro" id="IPR041467">
    <property type="entry name" value="Sco4008_C"/>
</dbReference>
<dbReference type="AlphaFoldDB" id="A0A543NFP2"/>
<dbReference type="SUPFAM" id="SSF46689">
    <property type="entry name" value="Homeodomain-like"/>
    <property type="match status" value="1"/>
</dbReference>
<dbReference type="EMBL" id="VFQC01000001">
    <property type="protein sequence ID" value="TQN30658.1"/>
    <property type="molecule type" value="Genomic_DNA"/>
</dbReference>
<feature type="domain" description="HTH tetR-type" evidence="3">
    <location>
        <begin position="7"/>
        <end position="67"/>
    </location>
</feature>
<dbReference type="OrthoDB" id="4726108at2"/>
<evidence type="ECO:0000313" key="4">
    <source>
        <dbReference type="EMBL" id="TQN30658.1"/>
    </source>
</evidence>
<dbReference type="InterPro" id="IPR009057">
    <property type="entry name" value="Homeodomain-like_sf"/>
</dbReference>
<organism evidence="4 5">
    <name type="scientific">Haloactinospora alba</name>
    <dbReference type="NCBI Taxonomy" id="405555"/>
    <lineage>
        <taxon>Bacteria</taxon>
        <taxon>Bacillati</taxon>
        <taxon>Actinomycetota</taxon>
        <taxon>Actinomycetes</taxon>
        <taxon>Streptosporangiales</taxon>
        <taxon>Nocardiopsidaceae</taxon>
        <taxon>Haloactinospora</taxon>
    </lineage>
</organism>
<dbReference type="PROSITE" id="PS50977">
    <property type="entry name" value="HTH_TETR_2"/>
    <property type="match status" value="1"/>
</dbReference>
<evidence type="ECO:0000259" key="3">
    <source>
        <dbReference type="PROSITE" id="PS50977"/>
    </source>
</evidence>
<evidence type="ECO:0000313" key="5">
    <source>
        <dbReference type="Proteomes" id="UP000317422"/>
    </source>
</evidence>
<dbReference type="InterPro" id="IPR050109">
    <property type="entry name" value="HTH-type_TetR-like_transc_reg"/>
</dbReference>
<evidence type="ECO:0000256" key="1">
    <source>
        <dbReference type="ARBA" id="ARBA00023125"/>
    </source>
</evidence>
<dbReference type="PRINTS" id="PR00455">
    <property type="entry name" value="HTHTETR"/>
</dbReference>
<gene>
    <name evidence="4" type="ORF">FHX37_0540</name>
</gene>
<dbReference type="SUPFAM" id="SSF48498">
    <property type="entry name" value="Tetracyclin repressor-like, C-terminal domain"/>
    <property type="match status" value="1"/>
</dbReference>
<name>A0A543NFP2_9ACTN</name>
<sequence length="205" mass="22291">MATRDASATRRKLLEAGRGEFAESGIAGARIDRIAERAGVNKERVYGHFGSKEKLFQAVLDAAKAEHSASLPTPGEDIGEWVGRVYDAQRNNPTMLRLMMWESLYYGTGPAPDEEQRADHYADKIVAVARTLGIEPDSTAARTVLSLLGLAAWSQAMPQSARLLLGPDAHTERGRAEMREHVVRMARAAVRGVAPPEPDNTEATA</sequence>
<keyword evidence="1 2" id="KW-0238">DNA-binding</keyword>
<dbReference type="InterPro" id="IPR001647">
    <property type="entry name" value="HTH_TetR"/>
</dbReference>
<keyword evidence="5" id="KW-1185">Reference proteome</keyword>
<comment type="caution">
    <text evidence="4">The sequence shown here is derived from an EMBL/GenBank/DDBJ whole genome shotgun (WGS) entry which is preliminary data.</text>
</comment>
<reference evidence="4 5" key="1">
    <citation type="submission" date="2019-06" db="EMBL/GenBank/DDBJ databases">
        <title>Sequencing the genomes of 1000 actinobacteria strains.</title>
        <authorList>
            <person name="Klenk H.-P."/>
        </authorList>
    </citation>
    <scope>NUCLEOTIDE SEQUENCE [LARGE SCALE GENOMIC DNA]</scope>
    <source>
        <strain evidence="4 5">DSM 45015</strain>
    </source>
</reference>
<dbReference type="PANTHER" id="PTHR30328">
    <property type="entry name" value="TRANSCRIPTIONAL REPRESSOR"/>
    <property type="match status" value="1"/>
</dbReference>
<proteinExistence type="predicted"/>
<accession>A0A543NFP2</accession>
<evidence type="ECO:0000256" key="2">
    <source>
        <dbReference type="PROSITE-ProRule" id="PRU00335"/>
    </source>
</evidence>
<dbReference type="RefSeq" id="WP_141921881.1">
    <property type="nucleotide sequence ID" value="NZ_VFQC01000001.1"/>
</dbReference>
<dbReference type="InterPro" id="IPR036271">
    <property type="entry name" value="Tet_transcr_reg_TetR-rel_C_sf"/>
</dbReference>
<dbReference type="Pfam" id="PF17926">
    <property type="entry name" value="TetR_C_21"/>
    <property type="match status" value="1"/>
</dbReference>
<dbReference type="Proteomes" id="UP000317422">
    <property type="component" value="Unassembled WGS sequence"/>
</dbReference>
<dbReference type="Gene3D" id="1.10.357.10">
    <property type="entry name" value="Tetracycline Repressor, domain 2"/>
    <property type="match status" value="1"/>
</dbReference>
<dbReference type="Pfam" id="PF00440">
    <property type="entry name" value="TetR_N"/>
    <property type="match status" value="1"/>
</dbReference>
<protein>
    <submittedName>
        <fullName evidence="4">TetR family transcriptional regulator</fullName>
    </submittedName>
</protein>
<dbReference type="GO" id="GO:0003677">
    <property type="term" value="F:DNA binding"/>
    <property type="evidence" value="ECO:0007669"/>
    <property type="project" value="UniProtKB-UniRule"/>
</dbReference>
<feature type="DNA-binding region" description="H-T-H motif" evidence="2">
    <location>
        <begin position="30"/>
        <end position="49"/>
    </location>
</feature>